<evidence type="ECO:0000256" key="1">
    <source>
        <dbReference type="SAM" id="MobiDB-lite"/>
    </source>
</evidence>
<name>A0AB33KHQ2_9ACTN</name>
<accession>A0AB33KHQ2</accession>
<dbReference type="AlphaFoldDB" id="A0AB33KHQ2"/>
<dbReference type="KEGG" id="stcm:SCMC78_31010"/>
<reference evidence="2" key="1">
    <citation type="submission" date="2024-07" db="EMBL/GenBank/DDBJ databases">
        <title>Complete genome sequences of cellulolytic bacteria, Kitasatospora sp. CMC57 and Streptomyces sp. CMC78, isolated from Japanese agricultural soil.</title>
        <authorList>
            <person name="Hashimoto T."/>
            <person name="Ito M."/>
            <person name="Iwamoto M."/>
            <person name="Fukahori D."/>
            <person name="Shoda T."/>
            <person name="Sakoda M."/>
            <person name="Morohoshi T."/>
            <person name="Mitsuboshi M."/>
            <person name="Nishizawa T."/>
        </authorList>
    </citation>
    <scope>NUCLEOTIDE SEQUENCE</scope>
    <source>
        <strain evidence="2">CMC78</strain>
    </source>
</reference>
<feature type="region of interest" description="Disordered" evidence="1">
    <location>
        <begin position="1"/>
        <end position="101"/>
    </location>
</feature>
<protein>
    <submittedName>
        <fullName evidence="2">Uncharacterized protein</fullName>
    </submittedName>
</protein>
<organism evidence="2">
    <name type="scientific">Streptomyces sp. CMC78</name>
    <dbReference type="NCBI Taxonomy" id="3231512"/>
    <lineage>
        <taxon>Bacteria</taxon>
        <taxon>Bacillati</taxon>
        <taxon>Actinomycetota</taxon>
        <taxon>Actinomycetes</taxon>
        <taxon>Kitasatosporales</taxon>
        <taxon>Streptomycetaceae</taxon>
        <taxon>Streptomyces</taxon>
    </lineage>
</organism>
<feature type="compositionally biased region" description="Basic residues" evidence="1">
    <location>
        <begin position="41"/>
        <end position="51"/>
    </location>
</feature>
<proteinExistence type="predicted"/>
<evidence type="ECO:0000313" key="2">
    <source>
        <dbReference type="EMBL" id="BFP53294.1"/>
    </source>
</evidence>
<gene>
    <name evidence="2" type="ORF">SCMC78_31010</name>
</gene>
<dbReference type="EMBL" id="AP035884">
    <property type="protein sequence ID" value="BFP53294.1"/>
    <property type="molecule type" value="Genomic_DNA"/>
</dbReference>
<feature type="compositionally biased region" description="Polar residues" evidence="1">
    <location>
        <begin position="1"/>
        <end position="19"/>
    </location>
</feature>
<sequence length="112" mass="12083">MLISTSDYYNSPEASSVFGTSGRHTETISQASVEWSPRVRGWSRHRRRVRRTGPVVPARAGVFPPRTAHAQFTKGGSVRTTDTDTEPGPAPLAQTSAATSSVKAAIRTATRM</sequence>